<proteinExistence type="predicted"/>
<protein>
    <submittedName>
        <fullName evidence="1">Uncharacterized protein</fullName>
    </submittedName>
</protein>
<feature type="non-terminal residue" evidence="1">
    <location>
        <position position="244"/>
    </location>
</feature>
<accession>X0RTT7</accession>
<organism evidence="1">
    <name type="scientific">marine sediment metagenome</name>
    <dbReference type="NCBI Taxonomy" id="412755"/>
    <lineage>
        <taxon>unclassified sequences</taxon>
        <taxon>metagenomes</taxon>
        <taxon>ecological metagenomes</taxon>
    </lineage>
</organism>
<dbReference type="AlphaFoldDB" id="X0RTT7"/>
<sequence>MAWDADDWTITRADGNIRYIGDAHAGTAPTYVTGIDFHRALMDFADESTDTSTDDQLAIIDNVPSQRGGVDTNITLLNGFNIDQTASEHLYDTSISQLAGAEIYDGIQVFGNSTSIQVIQDGALITPAFWNEAKMIAAVEDTASSTTHRFMVQVRVGSADIDARRLLGTQRVFGTVYTEFFIGGGTNRGNNVLALNANNDLNNDSDEGDVGSAPFDEIVNDVEGYTPIDANNDTTDEYYYSDWE</sequence>
<gene>
    <name evidence="1" type="ORF">S01H1_05276</name>
</gene>
<evidence type="ECO:0000313" key="1">
    <source>
        <dbReference type="EMBL" id="GAF72259.1"/>
    </source>
</evidence>
<comment type="caution">
    <text evidence="1">The sequence shown here is derived from an EMBL/GenBank/DDBJ whole genome shotgun (WGS) entry which is preliminary data.</text>
</comment>
<name>X0RTT7_9ZZZZ</name>
<dbReference type="EMBL" id="BARS01002752">
    <property type="protein sequence ID" value="GAF72259.1"/>
    <property type="molecule type" value="Genomic_DNA"/>
</dbReference>
<reference evidence="1" key="1">
    <citation type="journal article" date="2014" name="Front. Microbiol.">
        <title>High frequency of phylogenetically diverse reductive dehalogenase-homologous genes in deep subseafloor sedimentary metagenomes.</title>
        <authorList>
            <person name="Kawai M."/>
            <person name="Futagami T."/>
            <person name="Toyoda A."/>
            <person name="Takaki Y."/>
            <person name="Nishi S."/>
            <person name="Hori S."/>
            <person name="Arai W."/>
            <person name="Tsubouchi T."/>
            <person name="Morono Y."/>
            <person name="Uchiyama I."/>
            <person name="Ito T."/>
            <person name="Fujiyama A."/>
            <person name="Inagaki F."/>
            <person name="Takami H."/>
        </authorList>
    </citation>
    <scope>NUCLEOTIDE SEQUENCE</scope>
    <source>
        <strain evidence="1">Expedition CK06-06</strain>
    </source>
</reference>